<dbReference type="Gene3D" id="2.170.270.10">
    <property type="entry name" value="SET domain"/>
    <property type="match status" value="1"/>
</dbReference>
<dbReference type="PANTHER" id="PTHR46455:SF5">
    <property type="entry name" value="SET AND MYND DOMAIN CONTAINING, ARTHROPOD-SPECIFIC, MEMBER 4, ISOFORM A"/>
    <property type="match status" value="1"/>
</dbReference>
<dbReference type="EMBL" id="VCGU01000010">
    <property type="protein sequence ID" value="TRY68232.1"/>
    <property type="molecule type" value="Genomic_DNA"/>
</dbReference>
<name>A0A553NS26_TIGCA</name>
<gene>
    <name evidence="2" type="ORF">TCAL_04165</name>
</gene>
<dbReference type="AlphaFoldDB" id="A0A553NS26"/>
<accession>A0A553NS26</accession>
<dbReference type="Proteomes" id="UP000318571">
    <property type="component" value="Chromosome 1"/>
</dbReference>
<keyword evidence="3" id="KW-1185">Reference proteome</keyword>
<dbReference type="Gene3D" id="1.10.220.160">
    <property type="match status" value="1"/>
</dbReference>
<dbReference type="Gene3D" id="6.10.140.2220">
    <property type="match status" value="1"/>
</dbReference>
<sequence>MEEPGVSSVKGRKAKNVMVTNGNETIPKEYVLSQSASLASLNKARSLSHDLYGSLENGYSDTLNVSEDISQRCFLCQTNDQSGDLFRCNWCRRVSVCSNHHFRVYHRVRSRCWPFHLAPKRKDSPPGKFHLRLTATRDIKKGEIIFIEASTLATPQPHSFPTCPVCLRRLRADAFTKCNSCSIPLCGSLVCANSSVHQIECRVLTENKINLSSLVNNFTRPHFIYSVIILLRMCALEQHAKAAELLSGRTKKSNDDQPKGGARHRPRDMVQSEELLLREFVFQLPDHVEKRRGLGEWKMFQKDVVDFLRRRCFMANEKSDEQLHKLLGIFMAHSTTIDSRVISSGTNEGEKHLVQGRLLFPSESSTSLSGPEEMLPKGKNSPYLTFLQFWEITKEDAKFKASGISNANASGAQIPPSFTHKLVKVDSCFPQIALICTPNGFAQIVILN</sequence>
<dbReference type="PANTHER" id="PTHR46455">
    <property type="entry name" value="SET AND MYND DOMAIN CONTAINING, ARTHROPOD-SPECIFIC, MEMBER 4, ISOFORM A"/>
    <property type="match status" value="1"/>
</dbReference>
<dbReference type="InterPro" id="IPR053010">
    <property type="entry name" value="SET_SmydA-8"/>
</dbReference>
<reference evidence="2 3" key="1">
    <citation type="journal article" date="2018" name="Nat. Ecol. Evol.">
        <title>Genomic signatures of mitonuclear coevolution across populations of Tigriopus californicus.</title>
        <authorList>
            <person name="Barreto F.S."/>
            <person name="Watson E.T."/>
            <person name="Lima T.G."/>
            <person name="Willett C.S."/>
            <person name="Edmands S."/>
            <person name="Li W."/>
            <person name="Burton R.S."/>
        </authorList>
    </citation>
    <scope>NUCLEOTIDE SEQUENCE [LARGE SCALE GENOMIC DNA]</scope>
    <source>
        <strain evidence="2 3">San Diego</strain>
    </source>
</reference>
<evidence type="ECO:0000256" key="1">
    <source>
        <dbReference type="SAM" id="MobiDB-lite"/>
    </source>
</evidence>
<feature type="region of interest" description="Disordered" evidence="1">
    <location>
        <begin position="247"/>
        <end position="268"/>
    </location>
</feature>
<comment type="caution">
    <text evidence="2">The sequence shown here is derived from an EMBL/GenBank/DDBJ whole genome shotgun (WGS) entry which is preliminary data.</text>
</comment>
<dbReference type="STRING" id="6832.A0A553NS26"/>
<evidence type="ECO:0008006" key="4">
    <source>
        <dbReference type="Google" id="ProtNLM"/>
    </source>
</evidence>
<evidence type="ECO:0000313" key="3">
    <source>
        <dbReference type="Proteomes" id="UP000318571"/>
    </source>
</evidence>
<organism evidence="2 3">
    <name type="scientific">Tigriopus californicus</name>
    <name type="common">Marine copepod</name>
    <dbReference type="NCBI Taxonomy" id="6832"/>
    <lineage>
        <taxon>Eukaryota</taxon>
        <taxon>Metazoa</taxon>
        <taxon>Ecdysozoa</taxon>
        <taxon>Arthropoda</taxon>
        <taxon>Crustacea</taxon>
        <taxon>Multicrustacea</taxon>
        <taxon>Hexanauplia</taxon>
        <taxon>Copepoda</taxon>
        <taxon>Harpacticoida</taxon>
        <taxon>Harpacticidae</taxon>
        <taxon>Tigriopus</taxon>
    </lineage>
</organism>
<proteinExistence type="predicted"/>
<protein>
    <recommendedName>
        <fullName evidence="4">MYND-type domain-containing protein</fullName>
    </recommendedName>
</protein>
<evidence type="ECO:0000313" key="2">
    <source>
        <dbReference type="EMBL" id="TRY68232.1"/>
    </source>
</evidence>
<dbReference type="InterPro" id="IPR046341">
    <property type="entry name" value="SET_dom_sf"/>
</dbReference>